<reference evidence="3 4" key="1">
    <citation type="submission" date="2022-06" db="EMBL/GenBank/DDBJ databases">
        <title>Ideonella sp. NS12-5 Genome sequencing and assembly.</title>
        <authorList>
            <person name="Jung Y."/>
        </authorList>
    </citation>
    <scope>NUCLEOTIDE SEQUENCE [LARGE SCALE GENOMIC DNA]</scope>
    <source>
        <strain evidence="3 4">NS12-5</strain>
    </source>
</reference>
<protein>
    <submittedName>
        <fullName evidence="3">Glycosyltransferase family 2 protein</fullName>
    </submittedName>
</protein>
<keyword evidence="4" id="KW-1185">Reference proteome</keyword>
<dbReference type="PANTHER" id="PTHR43646:SF6">
    <property type="entry name" value="PRE-MYCOFACTOCIN GLYCOSYLTRANSFERASE"/>
    <property type="match status" value="1"/>
</dbReference>
<accession>A0ABT1BSV0</accession>
<dbReference type="RefSeq" id="WP_252771864.1">
    <property type="nucleotide sequence ID" value="NZ_JAMXMC010000014.1"/>
</dbReference>
<comment type="caution">
    <text evidence="3">The sequence shown here is derived from an EMBL/GenBank/DDBJ whole genome shotgun (WGS) entry which is preliminary data.</text>
</comment>
<feature type="domain" description="Glycosyltransferase 2-like" evidence="2">
    <location>
        <begin position="10"/>
        <end position="133"/>
    </location>
</feature>
<dbReference type="EMBL" id="JAMXMC010000014">
    <property type="protein sequence ID" value="MCO5978899.1"/>
    <property type="molecule type" value="Genomic_DNA"/>
</dbReference>
<dbReference type="InterPro" id="IPR001173">
    <property type="entry name" value="Glyco_trans_2-like"/>
</dbReference>
<dbReference type="SUPFAM" id="SSF53448">
    <property type="entry name" value="Nucleotide-diphospho-sugar transferases"/>
    <property type="match status" value="1"/>
</dbReference>
<dbReference type="Pfam" id="PF00535">
    <property type="entry name" value="Glycos_transf_2"/>
    <property type="match status" value="1"/>
</dbReference>
<keyword evidence="1" id="KW-0812">Transmembrane</keyword>
<organism evidence="3 4">
    <name type="scientific">Ideonella oryzae</name>
    <dbReference type="NCBI Taxonomy" id="2937441"/>
    <lineage>
        <taxon>Bacteria</taxon>
        <taxon>Pseudomonadati</taxon>
        <taxon>Pseudomonadota</taxon>
        <taxon>Betaproteobacteria</taxon>
        <taxon>Burkholderiales</taxon>
        <taxon>Sphaerotilaceae</taxon>
        <taxon>Ideonella</taxon>
    </lineage>
</organism>
<feature type="transmembrane region" description="Helical" evidence="1">
    <location>
        <begin position="243"/>
        <end position="269"/>
    </location>
</feature>
<name>A0ABT1BSV0_9BURK</name>
<dbReference type="CDD" id="cd00761">
    <property type="entry name" value="Glyco_tranf_GTA_type"/>
    <property type="match status" value="1"/>
</dbReference>
<evidence type="ECO:0000256" key="1">
    <source>
        <dbReference type="SAM" id="Phobius"/>
    </source>
</evidence>
<dbReference type="PANTHER" id="PTHR43646">
    <property type="entry name" value="GLYCOSYLTRANSFERASE"/>
    <property type="match status" value="1"/>
</dbReference>
<keyword evidence="1" id="KW-0472">Membrane</keyword>
<sequence>MTTAPDTVAVVIGRNEGERLRRCLQSVVRQGCPVVYVDSGSVDGSAELARTLGAQVVELDPAQAFTAARARNEGWQLALQRWPATALVQFVDGDCEVREDWIATARAHLMAHPDVAVVCGRRRERHPERSRYNQLCDLEWGVPTGEARAFGGDAMVRAQALRETGGYNPTLIAGEEPEWSVRLRQSGWKIQILPAEMTWHDADMHRFWQWWQRSKRAGYAYAEGVAMHGAPPERHGVRELRRAVGWGLLLPAVVLVGLVSGGAWAAALLLLYPLQWLRLALTRTSPQRWLWSLFNTLGKFAEAQGALRYWILRLRRQHGRLIEYK</sequence>
<proteinExistence type="predicted"/>
<evidence type="ECO:0000313" key="4">
    <source>
        <dbReference type="Proteomes" id="UP001204851"/>
    </source>
</evidence>
<gene>
    <name evidence="3" type="ORF">M0L44_19545</name>
</gene>
<dbReference type="Gene3D" id="3.90.550.10">
    <property type="entry name" value="Spore Coat Polysaccharide Biosynthesis Protein SpsA, Chain A"/>
    <property type="match status" value="1"/>
</dbReference>
<evidence type="ECO:0000259" key="2">
    <source>
        <dbReference type="Pfam" id="PF00535"/>
    </source>
</evidence>
<evidence type="ECO:0000313" key="3">
    <source>
        <dbReference type="EMBL" id="MCO5978899.1"/>
    </source>
</evidence>
<keyword evidence="1" id="KW-1133">Transmembrane helix</keyword>
<dbReference type="Proteomes" id="UP001204851">
    <property type="component" value="Unassembled WGS sequence"/>
</dbReference>
<dbReference type="InterPro" id="IPR029044">
    <property type="entry name" value="Nucleotide-diphossugar_trans"/>
</dbReference>